<dbReference type="InterPro" id="IPR031328">
    <property type="entry name" value="Ephrin"/>
</dbReference>
<gene>
    <name evidence="9" type="ORF">MSPICULIGERA_LOCUS13130</name>
</gene>
<evidence type="ECO:0000256" key="2">
    <source>
        <dbReference type="ARBA" id="ARBA00022729"/>
    </source>
</evidence>
<keyword evidence="10" id="KW-1185">Reference proteome</keyword>
<dbReference type="SUPFAM" id="SSF49503">
    <property type="entry name" value="Cupredoxins"/>
    <property type="match status" value="1"/>
</dbReference>
<evidence type="ECO:0000256" key="7">
    <source>
        <dbReference type="SAM" id="MobiDB-lite"/>
    </source>
</evidence>
<dbReference type="InterPro" id="IPR001799">
    <property type="entry name" value="Ephrin_RBD"/>
</dbReference>
<evidence type="ECO:0000256" key="1">
    <source>
        <dbReference type="ARBA" id="ARBA00004370"/>
    </source>
</evidence>
<dbReference type="Gene3D" id="2.60.40.420">
    <property type="entry name" value="Cupredoxins - blue copper proteins"/>
    <property type="match status" value="1"/>
</dbReference>
<comment type="caution">
    <text evidence="6">Lacks conserved residue(s) required for the propagation of feature annotation.</text>
</comment>
<keyword evidence="3" id="KW-0472">Membrane</keyword>
<dbReference type="EMBL" id="CATQJA010002633">
    <property type="protein sequence ID" value="CAJ0574803.1"/>
    <property type="molecule type" value="Genomic_DNA"/>
</dbReference>
<keyword evidence="4" id="KW-1015">Disulfide bond</keyword>
<feature type="domain" description="Ephrin RBD" evidence="8">
    <location>
        <begin position="1"/>
        <end position="79"/>
    </location>
</feature>
<feature type="region of interest" description="Disordered" evidence="7">
    <location>
        <begin position="103"/>
        <end position="130"/>
    </location>
</feature>
<comment type="caution">
    <text evidence="9">The sequence shown here is derived from an EMBL/GenBank/DDBJ whole genome shotgun (WGS) entry which is preliminary data.</text>
</comment>
<dbReference type="GO" id="GO:0007411">
    <property type="term" value="P:axon guidance"/>
    <property type="evidence" value="ECO:0007669"/>
    <property type="project" value="TreeGrafter"/>
</dbReference>
<evidence type="ECO:0000256" key="3">
    <source>
        <dbReference type="ARBA" id="ARBA00023136"/>
    </source>
</evidence>
<keyword evidence="2" id="KW-0732">Signal</keyword>
<evidence type="ECO:0000313" key="9">
    <source>
        <dbReference type="EMBL" id="CAJ0574803.1"/>
    </source>
</evidence>
<dbReference type="AlphaFoldDB" id="A0AA36G6S3"/>
<dbReference type="PROSITE" id="PS51551">
    <property type="entry name" value="EPHRIN_RBD_2"/>
    <property type="match status" value="1"/>
</dbReference>
<name>A0AA36G6S3_9BILA</name>
<evidence type="ECO:0000256" key="5">
    <source>
        <dbReference type="ARBA" id="ARBA00023180"/>
    </source>
</evidence>
<accession>A0AA36G6S3</accession>
<comment type="subcellular location">
    <subcellularLocation>
        <location evidence="1">Membrane</location>
    </subcellularLocation>
</comment>
<keyword evidence="5" id="KW-0325">Glycoprotein</keyword>
<feature type="non-terminal residue" evidence="9">
    <location>
        <position position="1"/>
    </location>
</feature>
<evidence type="ECO:0000313" key="10">
    <source>
        <dbReference type="Proteomes" id="UP001177023"/>
    </source>
</evidence>
<evidence type="ECO:0000256" key="4">
    <source>
        <dbReference type="ARBA" id="ARBA00023157"/>
    </source>
</evidence>
<dbReference type="GO" id="GO:0005886">
    <property type="term" value="C:plasma membrane"/>
    <property type="evidence" value="ECO:0007669"/>
    <property type="project" value="TreeGrafter"/>
</dbReference>
<evidence type="ECO:0000256" key="6">
    <source>
        <dbReference type="PROSITE-ProRule" id="PRU00884"/>
    </source>
</evidence>
<reference evidence="9" key="1">
    <citation type="submission" date="2023-06" db="EMBL/GenBank/DDBJ databases">
        <authorList>
            <person name="Delattre M."/>
        </authorList>
    </citation>
    <scope>NUCLEOTIDE SEQUENCE</scope>
    <source>
        <strain evidence="9">AF72</strain>
    </source>
</reference>
<proteinExistence type="inferred from homology"/>
<comment type="similarity">
    <text evidence="6">Belongs to the ephrin family.</text>
</comment>
<dbReference type="GO" id="GO:0046875">
    <property type="term" value="F:ephrin receptor binding"/>
    <property type="evidence" value="ECO:0007669"/>
    <property type="project" value="TreeGrafter"/>
</dbReference>
<dbReference type="PANTHER" id="PTHR11304">
    <property type="entry name" value="EPHRIN"/>
    <property type="match status" value="1"/>
</dbReference>
<evidence type="ECO:0000259" key="8">
    <source>
        <dbReference type="PROSITE" id="PS51551"/>
    </source>
</evidence>
<dbReference type="Pfam" id="PF00812">
    <property type="entry name" value="Ephrin"/>
    <property type="match status" value="1"/>
</dbReference>
<dbReference type="Proteomes" id="UP001177023">
    <property type="component" value="Unassembled WGS sequence"/>
</dbReference>
<protein>
    <recommendedName>
        <fullName evidence="8">Ephrin RBD domain-containing protein</fullName>
    </recommendedName>
</protein>
<dbReference type="GO" id="GO:0048013">
    <property type="term" value="P:ephrin receptor signaling pathway"/>
    <property type="evidence" value="ECO:0007669"/>
    <property type="project" value="TreeGrafter"/>
</dbReference>
<organism evidence="9 10">
    <name type="scientific">Mesorhabditis spiculigera</name>
    <dbReference type="NCBI Taxonomy" id="96644"/>
    <lineage>
        <taxon>Eukaryota</taxon>
        <taxon>Metazoa</taxon>
        <taxon>Ecdysozoa</taxon>
        <taxon>Nematoda</taxon>
        <taxon>Chromadorea</taxon>
        <taxon>Rhabditida</taxon>
        <taxon>Rhabditina</taxon>
        <taxon>Rhabditomorpha</taxon>
        <taxon>Rhabditoidea</taxon>
        <taxon>Rhabditidae</taxon>
        <taxon>Mesorhabditinae</taxon>
        <taxon>Mesorhabditis</taxon>
    </lineage>
</organism>
<dbReference type="PANTHER" id="PTHR11304:SF29">
    <property type="entry name" value="EPHRIN"/>
    <property type="match status" value="1"/>
</dbReference>
<dbReference type="InterPro" id="IPR008972">
    <property type="entry name" value="Cupredoxin"/>
</dbReference>
<sequence>MSYMNCLLSSSSKEELRCTPGGRVRSKLLRTISPMPGATHYEPGASYYYISTSSGKHDGIEQKSHGLCHSQNLRLRVDVEENAPTQASSPTESTVYIEHPRAQPYNRAVRPSSIEPTSSESAEERRAQDVPFRRPASITPEKMQQVIEWAQQGVEGDFRFGNEVPEHTSGIDLNRPDGGAEAYYVVNEDAALYASKTSGTRFLMPLLLSIVLLCR</sequence>